<dbReference type="STRING" id="429701.A0A2G9H290"/>
<evidence type="ECO:0000256" key="1">
    <source>
        <dbReference type="ARBA" id="ARBA00004906"/>
    </source>
</evidence>
<dbReference type="PROSITE" id="PS50097">
    <property type="entry name" value="BTB"/>
    <property type="match status" value="1"/>
</dbReference>
<dbReference type="Gene3D" id="3.30.710.10">
    <property type="entry name" value="Potassium Channel Kv1.1, Chain A"/>
    <property type="match status" value="1"/>
</dbReference>
<comment type="caution">
    <text evidence="4">The sequence shown here is derived from an EMBL/GenBank/DDBJ whole genome shotgun (WGS) entry which is preliminary data.</text>
</comment>
<name>A0A2G9H290_9LAMI</name>
<gene>
    <name evidence="4" type="ORF">CDL12_15992</name>
</gene>
<feature type="domain" description="BTB" evidence="2">
    <location>
        <begin position="175"/>
        <end position="244"/>
    </location>
</feature>
<sequence length="345" mass="38883">MVRRLEKGSYEFVVKEYSLHRGIGVHKAIESEKFMVVGHSWTIRFYPDGEGVDAFNAGDASLYISLKSDSTVWCFHEFYIVDQSGKGNHFCRKSGENNEQPFSCLVGSCMMSGYLHFIDKACLESYVKDDCIIISVKIRVFNSHIQMLPLIKVPPSSNIGTDLGKLLEGKRGPPGDVFFKIATDGESIGAHKSVLAARSPVFRSLLSNDHAHRPPHEIVIRDVESRVFKAMLWFMYTGTLPEEEGEREGDLSSEHSIVDESLMGKMLAAANQYKLKRLKEICESCLMNRISKESVTYLLHLAYTYRATQLEAACVKFQAQAEFGNIIYMMFSINNKGFLISICLI</sequence>
<feature type="domain" description="MATH" evidence="3">
    <location>
        <begin position="7"/>
        <end position="138"/>
    </location>
</feature>
<dbReference type="PANTHER" id="PTHR26379">
    <property type="entry name" value="BTB/POZ AND MATH DOMAIN-CONTAINING PROTEIN 1"/>
    <property type="match status" value="1"/>
</dbReference>
<reference evidence="5" key="1">
    <citation type="journal article" date="2018" name="Gigascience">
        <title>Genome assembly of the Pink Ipe (Handroanthus impetiginosus, Bignoniaceae), a highly valued, ecologically keystone Neotropical timber forest tree.</title>
        <authorList>
            <person name="Silva-Junior O.B."/>
            <person name="Grattapaglia D."/>
            <person name="Novaes E."/>
            <person name="Collevatti R.G."/>
        </authorList>
    </citation>
    <scope>NUCLEOTIDE SEQUENCE [LARGE SCALE GENOMIC DNA]</scope>
    <source>
        <strain evidence="5">cv. UFG-1</strain>
    </source>
</reference>
<dbReference type="InterPro" id="IPR011333">
    <property type="entry name" value="SKP1/BTB/POZ_sf"/>
</dbReference>
<evidence type="ECO:0008006" key="6">
    <source>
        <dbReference type="Google" id="ProtNLM"/>
    </source>
</evidence>
<dbReference type="Pfam" id="PF22486">
    <property type="entry name" value="MATH_2"/>
    <property type="match status" value="1"/>
</dbReference>
<proteinExistence type="predicted"/>
<dbReference type="EMBL" id="NKXS01002940">
    <property type="protein sequence ID" value="PIN11410.1"/>
    <property type="molecule type" value="Genomic_DNA"/>
</dbReference>
<accession>A0A2G9H290</accession>
<dbReference type="InterPro" id="IPR002083">
    <property type="entry name" value="MATH/TRAF_dom"/>
</dbReference>
<comment type="pathway">
    <text evidence="1">Protein modification; protein ubiquitination.</text>
</comment>
<dbReference type="InterPro" id="IPR000210">
    <property type="entry name" value="BTB/POZ_dom"/>
</dbReference>
<dbReference type="PROSITE" id="PS50144">
    <property type="entry name" value="MATH"/>
    <property type="match status" value="1"/>
</dbReference>
<organism evidence="4 5">
    <name type="scientific">Handroanthus impetiginosus</name>
    <dbReference type="NCBI Taxonomy" id="429701"/>
    <lineage>
        <taxon>Eukaryota</taxon>
        <taxon>Viridiplantae</taxon>
        <taxon>Streptophyta</taxon>
        <taxon>Embryophyta</taxon>
        <taxon>Tracheophyta</taxon>
        <taxon>Spermatophyta</taxon>
        <taxon>Magnoliopsida</taxon>
        <taxon>eudicotyledons</taxon>
        <taxon>Gunneridae</taxon>
        <taxon>Pentapetalae</taxon>
        <taxon>asterids</taxon>
        <taxon>lamiids</taxon>
        <taxon>Lamiales</taxon>
        <taxon>Bignoniaceae</taxon>
        <taxon>Crescentiina</taxon>
        <taxon>Tabebuia alliance</taxon>
        <taxon>Handroanthus</taxon>
    </lineage>
</organism>
<dbReference type="AlphaFoldDB" id="A0A2G9H290"/>
<dbReference type="SUPFAM" id="SSF49599">
    <property type="entry name" value="TRAF domain-like"/>
    <property type="match status" value="1"/>
</dbReference>
<dbReference type="GO" id="GO:0016567">
    <property type="term" value="P:protein ubiquitination"/>
    <property type="evidence" value="ECO:0007669"/>
    <property type="project" value="InterPro"/>
</dbReference>
<dbReference type="Pfam" id="PF00651">
    <property type="entry name" value="BTB"/>
    <property type="match status" value="1"/>
</dbReference>
<dbReference type="InterPro" id="IPR045005">
    <property type="entry name" value="BPM1-6"/>
</dbReference>
<dbReference type="InterPro" id="IPR008974">
    <property type="entry name" value="TRAF-like"/>
</dbReference>
<protein>
    <recommendedName>
        <fullName evidence="6">Speckle-type POZ protein SPOP</fullName>
    </recommendedName>
</protein>
<keyword evidence="5" id="KW-1185">Reference proteome</keyword>
<dbReference type="SMART" id="SM00225">
    <property type="entry name" value="BTB"/>
    <property type="match status" value="1"/>
</dbReference>
<dbReference type="Proteomes" id="UP000231279">
    <property type="component" value="Unassembled WGS sequence"/>
</dbReference>
<dbReference type="CDD" id="cd00121">
    <property type="entry name" value="MATH"/>
    <property type="match status" value="1"/>
</dbReference>
<dbReference type="OrthoDB" id="679721at2759"/>
<evidence type="ECO:0000259" key="2">
    <source>
        <dbReference type="PROSITE" id="PS50097"/>
    </source>
</evidence>
<dbReference type="SUPFAM" id="SSF54695">
    <property type="entry name" value="POZ domain"/>
    <property type="match status" value="1"/>
</dbReference>
<evidence type="ECO:0000259" key="3">
    <source>
        <dbReference type="PROSITE" id="PS50144"/>
    </source>
</evidence>
<dbReference type="PANTHER" id="PTHR26379:SF466">
    <property type="entry name" value="BTB_POZ AND MATH DOMAIN-CONTAINING PROTEIN 4"/>
    <property type="match status" value="1"/>
</dbReference>
<evidence type="ECO:0000313" key="4">
    <source>
        <dbReference type="EMBL" id="PIN11410.1"/>
    </source>
</evidence>
<evidence type="ECO:0000313" key="5">
    <source>
        <dbReference type="Proteomes" id="UP000231279"/>
    </source>
</evidence>
<dbReference type="Gene3D" id="2.60.210.10">
    <property type="entry name" value="Apoptosis, Tumor Necrosis Factor Receptor Associated Protein 2, Chain A"/>
    <property type="match status" value="1"/>
</dbReference>